<reference evidence="2" key="1">
    <citation type="journal article" date="2023" name="Science">
        <title>Genome structures resolve the early diversification of teleost fishes.</title>
        <authorList>
            <person name="Parey E."/>
            <person name="Louis A."/>
            <person name="Montfort J."/>
            <person name="Bouchez O."/>
            <person name="Roques C."/>
            <person name="Iampietro C."/>
            <person name="Lluch J."/>
            <person name="Castinel A."/>
            <person name="Donnadieu C."/>
            <person name="Desvignes T."/>
            <person name="Floi Bucao C."/>
            <person name="Jouanno E."/>
            <person name="Wen M."/>
            <person name="Mejri S."/>
            <person name="Dirks R."/>
            <person name="Jansen H."/>
            <person name="Henkel C."/>
            <person name="Chen W.J."/>
            <person name="Zahm M."/>
            <person name="Cabau C."/>
            <person name="Klopp C."/>
            <person name="Thompson A.W."/>
            <person name="Robinson-Rechavi M."/>
            <person name="Braasch I."/>
            <person name="Lecointre G."/>
            <person name="Bobe J."/>
            <person name="Postlethwait J.H."/>
            <person name="Berthelot C."/>
            <person name="Roest Crollius H."/>
            <person name="Guiguen Y."/>
        </authorList>
    </citation>
    <scope>NUCLEOTIDE SEQUENCE</scope>
    <source>
        <strain evidence="2">WJC10195</strain>
    </source>
</reference>
<comment type="caution">
    <text evidence="2">The sequence shown here is derived from an EMBL/GenBank/DDBJ whole genome shotgun (WGS) entry which is preliminary data.</text>
</comment>
<dbReference type="EMBL" id="JAINUF010000007">
    <property type="protein sequence ID" value="KAJ8353785.1"/>
    <property type="molecule type" value="Genomic_DNA"/>
</dbReference>
<protein>
    <submittedName>
        <fullName evidence="2">Uncharacterized protein</fullName>
    </submittedName>
</protein>
<evidence type="ECO:0000313" key="2">
    <source>
        <dbReference type="EMBL" id="KAJ8353785.1"/>
    </source>
</evidence>
<keyword evidence="3" id="KW-1185">Reference proteome</keyword>
<accession>A0A9Q1F9H2</accession>
<name>A0A9Q1F9H2_SYNKA</name>
<evidence type="ECO:0000313" key="3">
    <source>
        <dbReference type="Proteomes" id="UP001152622"/>
    </source>
</evidence>
<organism evidence="2 3">
    <name type="scientific">Synaphobranchus kaupii</name>
    <name type="common">Kaup's arrowtooth eel</name>
    <dbReference type="NCBI Taxonomy" id="118154"/>
    <lineage>
        <taxon>Eukaryota</taxon>
        <taxon>Metazoa</taxon>
        <taxon>Chordata</taxon>
        <taxon>Craniata</taxon>
        <taxon>Vertebrata</taxon>
        <taxon>Euteleostomi</taxon>
        <taxon>Actinopterygii</taxon>
        <taxon>Neopterygii</taxon>
        <taxon>Teleostei</taxon>
        <taxon>Anguilliformes</taxon>
        <taxon>Synaphobranchidae</taxon>
        <taxon>Synaphobranchus</taxon>
    </lineage>
</organism>
<dbReference type="AlphaFoldDB" id="A0A9Q1F9H2"/>
<evidence type="ECO:0000256" key="1">
    <source>
        <dbReference type="SAM" id="MobiDB-lite"/>
    </source>
</evidence>
<proteinExistence type="predicted"/>
<feature type="region of interest" description="Disordered" evidence="1">
    <location>
        <begin position="113"/>
        <end position="136"/>
    </location>
</feature>
<sequence length="156" mass="16826">MSSFTISPFWKEEEASPDLSLRRVPQEHAAAYSLPMFIRPGEARKAPFPSACGSGPAELQNVMDEPARFGSAITRPRLTARLQSHIRKAPAWVTHDFRTAPVITGAGSSFALAPPVHGHRTRSSSAGTDKNARSRGIGKPVDLLQRLLGAWSGVTV</sequence>
<dbReference type="Proteomes" id="UP001152622">
    <property type="component" value="Chromosome 7"/>
</dbReference>
<gene>
    <name evidence="2" type="ORF">SKAU_G00213520</name>
</gene>